<reference evidence="2 3" key="1">
    <citation type="submission" date="2019-02" db="EMBL/GenBank/DDBJ databases">
        <title>Isolation and identification of novel species under the genus Muribaculum.</title>
        <authorList>
            <person name="Miyake S."/>
            <person name="Ding Y."/>
            <person name="Low A."/>
            <person name="Soh M."/>
            <person name="Seedorf H."/>
        </authorList>
    </citation>
    <scope>NUCLEOTIDE SEQUENCE [LARGE SCALE GENOMIC DNA]</scope>
    <source>
        <strain evidence="2 3">TLL-A4</strain>
    </source>
</reference>
<proteinExistence type="predicted"/>
<dbReference type="CDD" id="cd04301">
    <property type="entry name" value="NAT_SF"/>
    <property type="match status" value="1"/>
</dbReference>
<evidence type="ECO:0000313" key="2">
    <source>
        <dbReference type="EMBL" id="QCD35803.1"/>
    </source>
</evidence>
<gene>
    <name evidence="2" type="ORF">E7746_07855</name>
</gene>
<dbReference type="EMBL" id="CP039393">
    <property type="protein sequence ID" value="QCD35803.1"/>
    <property type="molecule type" value="Genomic_DNA"/>
</dbReference>
<dbReference type="SUPFAM" id="SSF55729">
    <property type="entry name" value="Acyl-CoA N-acyltransferases (Nat)"/>
    <property type="match status" value="1"/>
</dbReference>
<dbReference type="OrthoDB" id="893030at2"/>
<name>A0A4P7VJ62_9BACT</name>
<evidence type="ECO:0000313" key="3">
    <source>
        <dbReference type="Proteomes" id="UP000297031"/>
    </source>
</evidence>
<dbReference type="PANTHER" id="PTHR43415:SF3">
    <property type="entry name" value="GNAT-FAMILY ACETYLTRANSFERASE"/>
    <property type="match status" value="1"/>
</dbReference>
<keyword evidence="3" id="KW-1185">Reference proteome</keyword>
<dbReference type="InterPro" id="IPR000182">
    <property type="entry name" value="GNAT_dom"/>
</dbReference>
<dbReference type="KEGG" id="mgod:E7746_07855"/>
<dbReference type="AlphaFoldDB" id="A0A4P7VJ62"/>
<sequence>MTPLLCDDKIILRAVEATDLDTILAWENDTTIWEVGSSMAPFSRKSIWDYIESYNPDIFAARQLRLIIERNDSRQAVGMIDLYDFDPMNRRAGVGLLIDRAYRHQGYGMRSLALLAGYAGKFIGMHQLWAVVSVDNSHSVDLFKKSGYRITGRMKSWLRSGKSYRDAFMMQLLIN</sequence>
<feature type="domain" description="N-acetyltransferase" evidence="1">
    <location>
        <begin position="10"/>
        <end position="175"/>
    </location>
</feature>
<dbReference type="Pfam" id="PF13302">
    <property type="entry name" value="Acetyltransf_3"/>
    <property type="match status" value="1"/>
</dbReference>
<organism evidence="2 3">
    <name type="scientific">Muribaculum gordoncarteri</name>
    <dbReference type="NCBI Taxonomy" id="2530390"/>
    <lineage>
        <taxon>Bacteria</taxon>
        <taxon>Pseudomonadati</taxon>
        <taxon>Bacteroidota</taxon>
        <taxon>Bacteroidia</taxon>
        <taxon>Bacteroidales</taxon>
        <taxon>Muribaculaceae</taxon>
        <taxon>Muribaculum</taxon>
    </lineage>
</organism>
<keyword evidence="2" id="KW-0808">Transferase</keyword>
<dbReference type="InterPro" id="IPR016181">
    <property type="entry name" value="Acyl_CoA_acyltransferase"/>
</dbReference>
<dbReference type="Proteomes" id="UP000297031">
    <property type="component" value="Chromosome"/>
</dbReference>
<accession>A0A4P7VJ62</accession>
<dbReference type="GO" id="GO:0016747">
    <property type="term" value="F:acyltransferase activity, transferring groups other than amino-acyl groups"/>
    <property type="evidence" value="ECO:0007669"/>
    <property type="project" value="InterPro"/>
</dbReference>
<dbReference type="RefSeq" id="WP_136410424.1">
    <property type="nucleotide sequence ID" value="NZ_CP039393.1"/>
</dbReference>
<dbReference type="PANTHER" id="PTHR43415">
    <property type="entry name" value="SPERMIDINE N(1)-ACETYLTRANSFERASE"/>
    <property type="match status" value="1"/>
</dbReference>
<evidence type="ECO:0000259" key="1">
    <source>
        <dbReference type="PROSITE" id="PS51186"/>
    </source>
</evidence>
<dbReference type="Gene3D" id="3.40.630.30">
    <property type="match status" value="1"/>
</dbReference>
<protein>
    <submittedName>
        <fullName evidence="2">N-acetyltransferase</fullName>
    </submittedName>
</protein>
<dbReference type="PROSITE" id="PS51186">
    <property type="entry name" value="GNAT"/>
    <property type="match status" value="1"/>
</dbReference>